<dbReference type="GO" id="GO:0005524">
    <property type="term" value="F:ATP binding"/>
    <property type="evidence" value="ECO:0007669"/>
    <property type="project" value="UniProtKB-UniRule"/>
</dbReference>
<dbReference type="SUPFAM" id="SSF56059">
    <property type="entry name" value="Glutathione synthetase ATP-binding domain-like"/>
    <property type="match status" value="1"/>
</dbReference>
<name>A0A1M5XVR3_9VIBR</name>
<evidence type="ECO:0000259" key="3">
    <source>
        <dbReference type="PROSITE" id="PS50975"/>
    </source>
</evidence>
<keyword evidence="2" id="KW-0547">Nucleotide-binding</keyword>
<keyword evidence="4" id="KW-0436">Ligase</keyword>
<dbReference type="GO" id="GO:0046872">
    <property type="term" value="F:metal ion binding"/>
    <property type="evidence" value="ECO:0007669"/>
    <property type="project" value="InterPro"/>
</dbReference>
<dbReference type="InterPro" id="IPR039523">
    <property type="entry name" value="RimK-rel_E_lig_ATP-grasp"/>
</dbReference>
<dbReference type="Pfam" id="PF14397">
    <property type="entry name" value="ATPgrasp_ST"/>
    <property type="match status" value="1"/>
</dbReference>
<keyword evidence="1" id="KW-0464">Manganese</keyword>
<dbReference type="OrthoDB" id="336227at2"/>
<dbReference type="InterPro" id="IPR011761">
    <property type="entry name" value="ATP-grasp"/>
</dbReference>
<dbReference type="RefSeq" id="WP_073603087.1">
    <property type="nucleotide sequence ID" value="NZ_FQXZ01000013.1"/>
</dbReference>
<dbReference type="AlphaFoldDB" id="A0A1M5XVR3"/>
<keyword evidence="2" id="KW-0067">ATP-binding</keyword>
<evidence type="ECO:0000256" key="2">
    <source>
        <dbReference type="PROSITE-ProRule" id="PRU00409"/>
    </source>
</evidence>
<reference evidence="4 5" key="1">
    <citation type="submission" date="2016-11" db="EMBL/GenBank/DDBJ databases">
        <authorList>
            <person name="Jaros S."/>
            <person name="Januszkiewicz K."/>
            <person name="Wedrychowicz H."/>
        </authorList>
    </citation>
    <scope>NUCLEOTIDE SEQUENCE [LARGE SCALE GENOMIC DNA]</scope>
    <source>
        <strain evidence="4 5">CECT 7868</strain>
    </source>
</reference>
<dbReference type="Proteomes" id="UP000184608">
    <property type="component" value="Unassembled WGS sequence"/>
</dbReference>
<proteinExistence type="predicted"/>
<dbReference type="GO" id="GO:0009432">
    <property type="term" value="P:SOS response"/>
    <property type="evidence" value="ECO:0007669"/>
    <property type="project" value="TreeGrafter"/>
</dbReference>
<keyword evidence="4" id="KW-0689">Ribosomal protein</keyword>
<evidence type="ECO:0000313" key="5">
    <source>
        <dbReference type="Proteomes" id="UP000184608"/>
    </source>
</evidence>
<keyword evidence="4" id="KW-0687">Ribonucleoprotein</keyword>
<gene>
    <name evidence="4" type="primary">rimK_1</name>
    <name evidence="4" type="ORF">VA7868_01351</name>
</gene>
<dbReference type="Gene3D" id="3.30.470.20">
    <property type="entry name" value="ATP-grasp fold, B domain"/>
    <property type="match status" value="1"/>
</dbReference>
<protein>
    <submittedName>
        <fullName evidence="4">Ribosomal protein S6--L-glutamate ligase</fullName>
    </submittedName>
</protein>
<evidence type="ECO:0000256" key="1">
    <source>
        <dbReference type="ARBA" id="ARBA00023211"/>
    </source>
</evidence>
<feature type="domain" description="ATP-grasp" evidence="3">
    <location>
        <begin position="47"/>
        <end position="298"/>
    </location>
</feature>
<evidence type="ECO:0000313" key="4">
    <source>
        <dbReference type="EMBL" id="SHI03935.1"/>
    </source>
</evidence>
<dbReference type="PROSITE" id="PS50975">
    <property type="entry name" value="ATP_GRASP"/>
    <property type="match status" value="1"/>
</dbReference>
<accession>A0A1M5XVR3</accession>
<dbReference type="PANTHER" id="PTHR21621">
    <property type="entry name" value="RIBOSOMAL PROTEIN S6 MODIFICATION PROTEIN"/>
    <property type="match status" value="1"/>
</dbReference>
<dbReference type="NCBIfam" id="TIGR02291">
    <property type="entry name" value="rimK_rel_E_lig"/>
    <property type="match status" value="1"/>
</dbReference>
<dbReference type="STRING" id="1216006.VA7868_01351"/>
<dbReference type="GO" id="GO:0018169">
    <property type="term" value="F:ribosomal S6-glutamic acid ligase activity"/>
    <property type="evidence" value="ECO:0007669"/>
    <property type="project" value="TreeGrafter"/>
</dbReference>
<dbReference type="PANTHER" id="PTHR21621:SF0">
    <property type="entry name" value="BETA-CITRYLGLUTAMATE SYNTHASE B-RELATED"/>
    <property type="match status" value="1"/>
</dbReference>
<dbReference type="GO" id="GO:0005840">
    <property type="term" value="C:ribosome"/>
    <property type="evidence" value="ECO:0007669"/>
    <property type="project" value="UniProtKB-KW"/>
</dbReference>
<sequence length="334" mass="36510">MILSRLASPFQLKSKGILGMNQRNHSYIGRYNDRSRYPLVDDKLKTKIIAEEAGCTVPELIGVIRSQHEVKKIHQLVRQWPAFVIKPACGSGGKGILVIASHQGTTYTKPSGATISEEDLERHISNALAGLFSLGGKNDVVIIENMIQFDSCFHGFSYEGVPDVRVIVFQGYPVMAMMRLSTKASDGKANLHQGAVGVGIDVASGQAVRAVQFGRPLTHHPDTNRALSELKVPHWERLLVLAASAWEMTGLGYIGTDMVLDKEQGPMVLELNARPGLAIQIANGAGLLPRLKHIENIKPSFAPPSPLQRVRYSQHTFGQDQPAEISIHETVSTV</sequence>
<dbReference type="InterPro" id="IPR011758">
    <property type="entry name" value="RimK-rel_E_lig"/>
</dbReference>
<dbReference type="EMBL" id="FQXZ01000013">
    <property type="protein sequence ID" value="SHI03935.1"/>
    <property type="molecule type" value="Genomic_DNA"/>
</dbReference>
<keyword evidence="5" id="KW-1185">Reference proteome</keyword>
<dbReference type="GO" id="GO:0005737">
    <property type="term" value="C:cytoplasm"/>
    <property type="evidence" value="ECO:0007669"/>
    <property type="project" value="TreeGrafter"/>
</dbReference>
<organism evidence="4 5">
    <name type="scientific">Vibrio aerogenes CECT 7868</name>
    <dbReference type="NCBI Taxonomy" id="1216006"/>
    <lineage>
        <taxon>Bacteria</taxon>
        <taxon>Pseudomonadati</taxon>
        <taxon>Pseudomonadota</taxon>
        <taxon>Gammaproteobacteria</taxon>
        <taxon>Vibrionales</taxon>
        <taxon>Vibrionaceae</taxon>
        <taxon>Vibrio</taxon>
    </lineage>
</organism>